<reference evidence="1 2" key="1">
    <citation type="submission" date="2024-05" db="EMBL/GenBank/DDBJ databases">
        <title>Genome sequencing and assembly of Indian major carp, Cirrhinus mrigala (Hamilton, 1822).</title>
        <authorList>
            <person name="Mohindra V."/>
            <person name="Chowdhury L.M."/>
            <person name="Lal K."/>
            <person name="Jena J.K."/>
        </authorList>
    </citation>
    <scope>NUCLEOTIDE SEQUENCE [LARGE SCALE GENOMIC DNA]</scope>
    <source>
        <strain evidence="1">CM1030</strain>
        <tissue evidence="1">Blood</tissue>
    </source>
</reference>
<dbReference type="EMBL" id="JAMKFB020000207">
    <property type="protein sequence ID" value="KAL0151963.1"/>
    <property type="molecule type" value="Genomic_DNA"/>
</dbReference>
<protein>
    <submittedName>
        <fullName evidence="1">Uncharacterized protein</fullName>
    </submittedName>
</protein>
<dbReference type="Proteomes" id="UP001529510">
    <property type="component" value="Unassembled WGS sequence"/>
</dbReference>
<gene>
    <name evidence="1" type="ORF">M9458_052739</name>
</gene>
<sequence length="83" mass="9689">MEICYCIVSFARNSNYNVSRNVERKGRTKMTVQDKVFIIIHRLFSKTDAQNKDQIVRRVAYKRPYSTSETAEAGMVFDYITGQ</sequence>
<evidence type="ECO:0000313" key="1">
    <source>
        <dbReference type="EMBL" id="KAL0151963.1"/>
    </source>
</evidence>
<keyword evidence="2" id="KW-1185">Reference proteome</keyword>
<name>A0ABD0MS18_CIRMR</name>
<organism evidence="1 2">
    <name type="scientific">Cirrhinus mrigala</name>
    <name type="common">Mrigala</name>
    <dbReference type="NCBI Taxonomy" id="683832"/>
    <lineage>
        <taxon>Eukaryota</taxon>
        <taxon>Metazoa</taxon>
        <taxon>Chordata</taxon>
        <taxon>Craniata</taxon>
        <taxon>Vertebrata</taxon>
        <taxon>Euteleostomi</taxon>
        <taxon>Actinopterygii</taxon>
        <taxon>Neopterygii</taxon>
        <taxon>Teleostei</taxon>
        <taxon>Ostariophysi</taxon>
        <taxon>Cypriniformes</taxon>
        <taxon>Cyprinidae</taxon>
        <taxon>Labeoninae</taxon>
        <taxon>Labeonini</taxon>
        <taxon>Cirrhinus</taxon>
    </lineage>
</organism>
<feature type="non-terminal residue" evidence="1">
    <location>
        <position position="83"/>
    </location>
</feature>
<accession>A0ABD0MS18</accession>
<dbReference type="AlphaFoldDB" id="A0ABD0MS18"/>
<comment type="caution">
    <text evidence="1">The sequence shown here is derived from an EMBL/GenBank/DDBJ whole genome shotgun (WGS) entry which is preliminary data.</text>
</comment>
<proteinExistence type="predicted"/>
<evidence type="ECO:0000313" key="2">
    <source>
        <dbReference type="Proteomes" id="UP001529510"/>
    </source>
</evidence>